<evidence type="ECO:0000313" key="2">
    <source>
        <dbReference type="Proteomes" id="UP000320042"/>
    </source>
</evidence>
<accession>A0A563UH18</accession>
<dbReference type="InterPro" id="IPR019613">
    <property type="entry name" value="DUF4198"/>
</dbReference>
<name>A0A563UH18_9SPHI</name>
<dbReference type="AlphaFoldDB" id="A0A563UH18"/>
<gene>
    <name evidence="1" type="ORF">FPZ43_06825</name>
</gene>
<organism evidence="1 2">
    <name type="scientific">Mucilaginibacter pallidiroseus</name>
    <dbReference type="NCBI Taxonomy" id="2599295"/>
    <lineage>
        <taxon>Bacteria</taxon>
        <taxon>Pseudomonadati</taxon>
        <taxon>Bacteroidota</taxon>
        <taxon>Sphingobacteriia</taxon>
        <taxon>Sphingobacteriales</taxon>
        <taxon>Sphingobacteriaceae</taxon>
        <taxon>Mucilaginibacter</taxon>
    </lineage>
</organism>
<reference evidence="1 2" key="1">
    <citation type="submission" date="2019-07" db="EMBL/GenBank/DDBJ databases">
        <authorList>
            <person name="Kim J."/>
        </authorList>
    </citation>
    <scope>NUCLEOTIDE SEQUENCE [LARGE SCALE GENOMIC DNA]</scope>
    <source>
        <strain evidence="2">dk17</strain>
    </source>
</reference>
<dbReference type="Proteomes" id="UP000320042">
    <property type="component" value="Unassembled WGS sequence"/>
</dbReference>
<keyword evidence="2" id="KW-1185">Reference proteome</keyword>
<dbReference type="EMBL" id="VOEJ01000002">
    <property type="protein sequence ID" value="TWR30641.1"/>
    <property type="molecule type" value="Genomic_DNA"/>
</dbReference>
<evidence type="ECO:0000313" key="1">
    <source>
        <dbReference type="EMBL" id="TWR30641.1"/>
    </source>
</evidence>
<dbReference type="RefSeq" id="WP_146381099.1">
    <property type="nucleotide sequence ID" value="NZ_VOEJ01000002.1"/>
</dbReference>
<dbReference type="OrthoDB" id="796327at2"/>
<proteinExistence type="predicted"/>
<protein>
    <submittedName>
        <fullName evidence="1">DUF4198 domain-containing protein</fullName>
    </submittedName>
</protein>
<sequence length="285" mass="32321">MKNFCIKALVFVCVIGLTSFVSDRFLMPGSFYLHKGDKINLHLLSGDNFTKEGESQYNASQTLKFNLYEGKKVTDLTKVTADKASPVLNYTLNNTGLGLIEMSSKPQNDIVPRDEFLAYLTDQGYDAFAEKNKNATKLNFVERQHLFLKTLFSVDDKGGNLYKQNLQNEFEIVLQQNPFKQNYGDDMSAAVYFKGKPLKDCNVMLYIRTTGGTVVPQKFSTDTEGKIYFNLTRNGVYMLRAMQMIEAPEGGDVDFITWNTTFTFAFTNNEDLPNTYKEFGLGDTH</sequence>
<dbReference type="Pfam" id="PF10670">
    <property type="entry name" value="DUF4198"/>
    <property type="match status" value="1"/>
</dbReference>
<comment type="caution">
    <text evidence="1">The sequence shown here is derived from an EMBL/GenBank/DDBJ whole genome shotgun (WGS) entry which is preliminary data.</text>
</comment>